<sequence>MAVVAQADSKGMYSWWWDSHISPKNSKWLQENLSDMDVKVKQMIKLIEEDADSFARRAEMYYKKRPELMKLVEELYRAYRALAERYDHATVVIRQAHRTMAEAFPNQVPPIPADDSEPRTPKMPHPSRAFLDSDQLHNNKDVPVTSPSHFHDVKRNGTVMEERDCVISGRGLKQFNGPFVSGEHLSNGKFAEGRARKGLNFLDTEEQSNYDTGIQGLSESERMAKTETEILALKKALAKLEGEREAGLLQYQKSMERLSNLESEVSHTQENSLGLDERASKAEAEVQTLKDVLIKLQAEREVSLVQYQQCLEKISNLESKISSAVKDAGEFDERATRAEIESDSLKQDLARVESEKEAALDQYKQCVETSSKLEERLMQAEENAKRINEQVNKAENELGAMKMEVAKLTGEHDDAALRYQQCLDIISSLEHKLSSAEEEMRRLTCNVQDEAEKLESSEQKCLFLETSNQTLQSELHSLVQKMGSQSEELSEKQKQLGRLWTCVQEERLRFRETETAFQNLQNLHSQSQEELRSLAVEFHNKAEILENAESRRKALEDEVQRVKEESQTLHELQLSSSLSIKNLQDEISNLRDKIAKLEQEVKQRVEERNSLQQEIFCLKEELNNVNKRHEAMMGGEGGLNELDPQCFLSSVKNLQDENSKLKETCEADRSEKAALLEKLEIMDKLMGKNAVLENSLSNLNKELECVRGKVQLLEETCQSLLEEKSTLASEKATLFSQLQATIEKLEKLLEKNKLLENSLFDVNAELEGLRVKSKILEDSCELLDHENSSLISEKDTLLSQFITTQETLKNLEKQRSELEMKYLELKGEKESALRKVEELLASLYAEREEHSRIVQLNKIQLAEKELEIYVLQDDAKCQKKGYEEELERAVSAQIENFILQNSIHDMEKKNLSVLIEYQRLLEASKMSEEQISKLKKENAQTQAEMNSLCEKTRMLRNGLLQVLKTLDINREHFYGDVIEEEQRLLNPKRGKLQETQNSLATEFNKSQQLAIENSVLVALLGLLETKVQELVTERADQDKGLRNQSVQFMTLQAELQRVLEKNEELNLTISKGEERMQVMAIEIEDLRRQLSDMDEFYSDLKEESCKTFEEKTSLMRRFVDLNEEKIDLEEEIHVMICQTIAQSIASLIYQNVVFEKDLALKELGEDLDELCSNHNDLEMEVRQCETLAAALHTELQISTINETVLKGKVCELADACKYLVKGRNSKGIENERLKEIVSKLESENGRLRDQLAAFGPAVSALDNCISSLESQTLVLTKSHDNAEEKANNLVLKQQAEVRAEETRRDLITTPDSLPDLQHIQKRINAIELAVKQMNGSFRRKDKLKETQEPKSGSRRHQENIHISKHITPMEEAEDKLTYEKAMGKSVPAAIQYADIEVLPKDIMLDQMSECSSYGLTRRETLADDDQMLELWETADRDSSIGLTVGKAQKMATRPSNHHQRRASKGSRTKIPSTESVIEKELSVDKLEISNSRRFTEARDESSKRKLLDKLDTDAQKLTNLHIVVQDLMKKVEITKQIPMGKDIEYDTVKRQLEASEETITELFDGNRKLVRKVRDGTVSFGGKRGGATDSDESSGSVNRNRRRAAEQARRASEKIGKLQMDVQRLQFLLLKLDEEKESRGKARITDRSPRVLLRDYLYGGTRTRTIHKRKKAPFCGCVQPPTKA</sequence>
<feature type="coiled-coil region" evidence="3">
    <location>
        <begin position="223"/>
        <end position="299"/>
    </location>
</feature>
<feature type="region of interest" description="Disordered" evidence="4">
    <location>
        <begin position="105"/>
        <end position="124"/>
    </location>
</feature>
<feature type="region of interest" description="Disordered" evidence="4">
    <location>
        <begin position="1447"/>
        <end position="1473"/>
    </location>
</feature>
<dbReference type="Pfam" id="PF07765">
    <property type="entry name" value="KIP1"/>
    <property type="match status" value="1"/>
</dbReference>
<dbReference type="InterPro" id="IPR011684">
    <property type="entry name" value="NAB"/>
</dbReference>
<protein>
    <recommendedName>
        <fullName evidence="5">NAB domain-containing protein</fullName>
    </recommendedName>
</protein>
<name>A0AAE1K5R0_9FABA</name>
<organism evidence="6 7">
    <name type="scientific">Acacia crassicarpa</name>
    <name type="common">northern wattle</name>
    <dbReference type="NCBI Taxonomy" id="499986"/>
    <lineage>
        <taxon>Eukaryota</taxon>
        <taxon>Viridiplantae</taxon>
        <taxon>Streptophyta</taxon>
        <taxon>Embryophyta</taxon>
        <taxon>Tracheophyta</taxon>
        <taxon>Spermatophyta</taxon>
        <taxon>Magnoliopsida</taxon>
        <taxon>eudicotyledons</taxon>
        <taxon>Gunneridae</taxon>
        <taxon>Pentapetalae</taxon>
        <taxon>rosids</taxon>
        <taxon>fabids</taxon>
        <taxon>Fabales</taxon>
        <taxon>Fabaceae</taxon>
        <taxon>Caesalpinioideae</taxon>
        <taxon>mimosoid clade</taxon>
        <taxon>Acacieae</taxon>
        <taxon>Acacia</taxon>
    </lineage>
</organism>
<feature type="coiled-coil region" evidence="3">
    <location>
        <begin position="335"/>
        <end position="474"/>
    </location>
</feature>
<accession>A0AAE1K5R0</accession>
<keyword evidence="1 3" id="KW-0175">Coiled coil</keyword>
<dbReference type="InterPro" id="IPR051861">
    <property type="entry name" value="NET_actin-binding_domain"/>
</dbReference>
<feature type="coiled-coil region" evidence="3">
    <location>
        <begin position="801"/>
        <end position="892"/>
    </location>
</feature>
<dbReference type="GO" id="GO:0051015">
    <property type="term" value="F:actin filament binding"/>
    <property type="evidence" value="ECO:0007669"/>
    <property type="project" value="TreeGrafter"/>
</dbReference>
<dbReference type="Proteomes" id="UP001293593">
    <property type="component" value="Unassembled WGS sequence"/>
</dbReference>
<dbReference type="PANTHER" id="PTHR32258:SF32">
    <property type="entry name" value="PROTEIN NETWORKED 1D"/>
    <property type="match status" value="1"/>
</dbReference>
<feature type="compositionally biased region" description="Basic and acidic residues" evidence="4">
    <location>
        <begin position="1603"/>
        <end position="1612"/>
    </location>
</feature>
<feature type="domain" description="NAB" evidence="5">
    <location>
        <begin position="13"/>
        <end position="93"/>
    </location>
</feature>
<feature type="coiled-coil region" evidence="3">
    <location>
        <begin position="1160"/>
        <end position="1187"/>
    </location>
</feature>
<feature type="compositionally biased region" description="Basic residues" evidence="4">
    <location>
        <begin position="1455"/>
        <end position="1467"/>
    </location>
</feature>
<gene>
    <name evidence="6" type="ORF">QN277_025873</name>
</gene>
<evidence type="ECO:0000313" key="7">
    <source>
        <dbReference type="Proteomes" id="UP001293593"/>
    </source>
</evidence>
<evidence type="ECO:0000256" key="4">
    <source>
        <dbReference type="SAM" id="MobiDB-lite"/>
    </source>
</evidence>
<evidence type="ECO:0000256" key="3">
    <source>
        <dbReference type="SAM" id="Coils"/>
    </source>
</evidence>
<dbReference type="EMBL" id="JAWXYG010000008">
    <property type="protein sequence ID" value="KAK4264740.1"/>
    <property type="molecule type" value="Genomic_DNA"/>
</dbReference>
<evidence type="ECO:0000259" key="5">
    <source>
        <dbReference type="PROSITE" id="PS51774"/>
    </source>
</evidence>
<evidence type="ECO:0000256" key="2">
    <source>
        <dbReference type="ARBA" id="ARBA00038006"/>
    </source>
</evidence>
<evidence type="ECO:0000256" key="1">
    <source>
        <dbReference type="ARBA" id="ARBA00023054"/>
    </source>
</evidence>
<dbReference type="GO" id="GO:0005886">
    <property type="term" value="C:plasma membrane"/>
    <property type="evidence" value="ECO:0007669"/>
    <property type="project" value="TreeGrafter"/>
</dbReference>
<dbReference type="PANTHER" id="PTHR32258">
    <property type="entry name" value="PROTEIN NETWORKED 4A"/>
    <property type="match status" value="1"/>
</dbReference>
<feature type="region of interest" description="Disordered" evidence="4">
    <location>
        <begin position="1337"/>
        <end position="1358"/>
    </location>
</feature>
<comment type="similarity">
    <text evidence="2">Belongs to the NET family.</text>
</comment>
<dbReference type="PROSITE" id="PS51774">
    <property type="entry name" value="NAB"/>
    <property type="match status" value="1"/>
</dbReference>
<feature type="region of interest" description="Disordered" evidence="4">
    <location>
        <begin position="1580"/>
        <end position="1612"/>
    </location>
</feature>
<feature type="coiled-coil region" evidence="3">
    <location>
        <begin position="517"/>
        <end position="765"/>
    </location>
</feature>
<evidence type="ECO:0000313" key="6">
    <source>
        <dbReference type="EMBL" id="KAK4264740.1"/>
    </source>
</evidence>
<comment type="caution">
    <text evidence="6">The sequence shown here is derived from an EMBL/GenBank/DDBJ whole genome shotgun (WGS) entry which is preliminary data.</text>
</comment>
<keyword evidence="7" id="KW-1185">Reference proteome</keyword>
<feature type="coiled-coil region" evidence="3">
    <location>
        <begin position="1048"/>
        <end position="1131"/>
    </location>
</feature>
<dbReference type="SUPFAM" id="SSF57997">
    <property type="entry name" value="Tropomyosin"/>
    <property type="match status" value="1"/>
</dbReference>
<proteinExistence type="inferred from homology"/>
<reference evidence="6" key="1">
    <citation type="submission" date="2023-10" db="EMBL/GenBank/DDBJ databases">
        <title>Chromosome-level genome of the transformable northern wattle, Acacia crassicarpa.</title>
        <authorList>
            <person name="Massaro I."/>
            <person name="Sinha N.R."/>
            <person name="Poethig S."/>
            <person name="Leichty A.R."/>
        </authorList>
    </citation>
    <scope>NUCLEOTIDE SEQUENCE</scope>
    <source>
        <strain evidence="6">Acra3RX</strain>
        <tissue evidence="6">Leaf</tissue>
    </source>
</reference>
<feature type="coiled-coil region" evidence="3">
    <location>
        <begin position="917"/>
        <end position="951"/>
    </location>
</feature>